<dbReference type="SUPFAM" id="SSF52540">
    <property type="entry name" value="P-loop containing nucleoside triphosphate hydrolases"/>
    <property type="match status" value="1"/>
</dbReference>
<dbReference type="GO" id="GO:0003924">
    <property type="term" value="F:GTPase activity"/>
    <property type="evidence" value="ECO:0007669"/>
    <property type="project" value="InterPro"/>
</dbReference>
<evidence type="ECO:0000313" key="7">
    <source>
        <dbReference type="Proteomes" id="UP000199202"/>
    </source>
</evidence>
<accession>A0A1G9UG13</accession>
<dbReference type="NCBIfam" id="TIGR00750">
    <property type="entry name" value="lao"/>
    <property type="match status" value="1"/>
</dbReference>
<evidence type="ECO:0000256" key="2">
    <source>
        <dbReference type="ARBA" id="ARBA00022741"/>
    </source>
</evidence>
<dbReference type="EMBL" id="FNDJ01000048">
    <property type="protein sequence ID" value="SDM58849.1"/>
    <property type="molecule type" value="Genomic_DNA"/>
</dbReference>
<evidence type="ECO:0000256" key="3">
    <source>
        <dbReference type="ARBA" id="ARBA00022801"/>
    </source>
</evidence>
<dbReference type="PANTHER" id="PTHR43087:SF1">
    <property type="entry name" value="LAO_AO TRANSPORT SYSTEM ATPASE"/>
    <property type="match status" value="1"/>
</dbReference>
<dbReference type="Gene3D" id="3.40.50.300">
    <property type="entry name" value="P-loop containing nucleotide triphosphate hydrolases"/>
    <property type="match status" value="1"/>
</dbReference>
<evidence type="ECO:0000256" key="5">
    <source>
        <dbReference type="ARBA" id="ARBA00023186"/>
    </source>
</evidence>
<keyword evidence="6" id="KW-0808">Transferase</keyword>
<dbReference type="AlphaFoldDB" id="A0A1G9UG13"/>
<keyword evidence="5" id="KW-0143">Chaperone</keyword>
<comment type="similarity">
    <text evidence="1">Belongs to the SIMIBI class G3E GTPase family. ArgK/MeaB subfamily.</text>
</comment>
<keyword evidence="2" id="KW-0547">Nucleotide-binding</keyword>
<dbReference type="Proteomes" id="UP000199202">
    <property type="component" value="Unassembled WGS sequence"/>
</dbReference>
<dbReference type="PANTHER" id="PTHR43087">
    <property type="entry name" value="LYSINE/ARGININE/ORNITHINE TRANSPORT SYSTEM KINASE"/>
    <property type="match status" value="1"/>
</dbReference>
<dbReference type="CDD" id="cd03114">
    <property type="entry name" value="MMAA-like"/>
    <property type="match status" value="1"/>
</dbReference>
<keyword evidence="7" id="KW-1185">Reference proteome</keyword>
<gene>
    <name evidence="6" type="ORF">SAMN05421869_14838</name>
</gene>
<protein>
    <submittedName>
        <fullName evidence="6">LAO/AO transport system kinase</fullName>
    </submittedName>
</protein>
<dbReference type="Pfam" id="PF03308">
    <property type="entry name" value="MeaB"/>
    <property type="match status" value="1"/>
</dbReference>
<sequence>MAEPPVVKIPPGKAGYLRRQRTRVIAAPMPAAYGRLTDIPDLIRRVRGGDMRAVARLISVVENDATALGQVVAALAPDAGRAWVVGLTGAPGVGKSTSVSALITELRAAGRRVGVLAVDPSSPFSRGALLGDRIRMRAHTAENAVYIRSMASRGHLGGLSVAVPQAVRVLEAAGFDTVLIETVGVGQGEFEIASMADTTILILAPGLGDGVQAAKAGILEVADVFAVNKADREGADLVARDLRQLAATKNGWRRPIVMTVAARDEGFDGVLAAVTGHRRWLEETGMLSLRRRGRARAEIESIVLASVRLRLASPRGSVLLGEAAARVAQGGADACQAAREILESLL</sequence>
<keyword evidence="3" id="KW-0378">Hydrolase</keyword>
<dbReference type="InterPro" id="IPR005129">
    <property type="entry name" value="GTPase_ArgK"/>
</dbReference>
<keyword evidence="6" id="KW-0418">Kinase</keyword>
<evidence type="ECO:0000256" key="1">
    <source>
        <dbReference type="ARBA" id="ARBA00009625"/>
    </source>
</evidence>
<keyword evidence="4" id="KW-0342">GTP-binding</keyword>
<dbReference type="GO" id="GO:0005525">
    <property type="term" value="F:GTP binding"/>
    <property type="evidence" value="ECO:0007669"/>
    <property type="project" value="UniProtKB-KW"/>
</dbReference>
<dbReference type="InterPro" id="IPR052040">
    <property type="entry name" value="GTPase/Isobutyryl-CoA_mutase"/>
</dbReference>
<reference evidence="6 7" key="1">
    <citation type="submission" date="2016-10" db="EMBL/GenBank/DDBJ databases">
        <authorList>
            <person name="de Groot N.N."/>
        </authorList>
    </citation>
    <scope>NUCLEOTIDE SEQUENCE [LARGE SCALE GENOMIC DNA]</scope>
    <source>
        <strain evidence="6 7">CGMCC 4.6533</strain>
    </source>
</reference>
<dbReference type="InterPro" id="IPR027417">
    <property type="entry name" value="P-loop_NTPase"/>
</dbReference>
<proteinExistence type="inferred from homology"/>
<name>A0A1G9UG13_9ACTN</name>
<dbReference type="GO" id="GO:0016301">
    <property type="term" value="F:kinase activity"/>
    <property type="evidence" value="ECO:0007669"/>
    <property type="project" value="UniProtKB-KW"/>
</dbReference>
<evidence type="ECO:0000313" key="6">
    <source>
        <dbReference type="EMBL" id="SDM58849.1"/>
    </source>
</evidence>
<evidence type="ECO:0000256" key="4">
    <source>
        <dbReference type="ARBA" id="ARBA00023134"/>
    </source>
</evidence>
<organism evidence="6 7">
    <name type="scientific">Nonomuraea jiangxiensis</name>
    <dbReference type="NCBI Taxonomy" id="633440"/>
    <lineage>
        <taxon>Bacteria</taxon>
        <taxon>Bacillati</taxon>
        <taxon>Actinomycetota</taxon>
        <taxon>Actinomycetes</taxon>
        <taxon>Streptosporangiales</taxon>
        <taxon>Streptosporangiaceae</taxon>
        <taxon>Nonomuraea</taxon>
    </lineage>
</organism>
<dbReference type="STRING" id="633440.SAMN05421869_14838"/>